<evidence type="ECO:0000256" key="1">
    <source>
        <dbReference type="ARBA" id="ARBA00038097"/>
    </source>
</evidence>
<dbReference type="STRING" id="215250.A0A316YWX3"/>
<dbReference type="OrthoDB" id="7457040at2759"/>
<accession>A0A316YWX3</accession>
<sequence length="565" mass="61060">MTVAQAAPSGSATQTRSSTSSLPDSPSQIPYPTSSSSSSSSSIAGANPNWVPSDIPKTWKDSFQAWIKKTEAAAAELHLYKRTGYFDGATLNNAPNEDLDKALRSVSSSFSSPVSSKAGEEDQRATVGTSVNPLDGKVGSIRLVDIGPSSSSSSALTASGVGSWLFQRSSPRLVNMVEIGTPRTRQEIQADHDEEKVVLLHGYGAGTAFFFQNLASLAAHPQSRLYALDWLGMGRSARVPFHIPHAAQKTMESRVETTENFFVGALEDWRKTMGVEKMTLVGHSLGGYLSLAYTLRYPQRVNRLILVSPAGIGENPNEKAEDTFRSKGNGTVEANKSLPAAGAEEAEINQAQQDHVPASERQAERDAKTMQRRASEAGSNGKDKGSTQKTPDPPRWGSKTRAVVSWLWEQNFSPFGIVRGSLFLGPMMTGRYTSRRFGALPDEDLKALHAYCHGIFSARGSSEYALAHLLAPGAFARWPMVRRIEPITVPTSFIYGEYDWMDVKGGEACVEKLAKRGNRAANTFVVPHSGHHVYLDNPKAFDGLVAKLLRGEADGNSNVSVPSGI</sequence>
<dbReference type="GO" id="GO:0005743">
    <property type="term" value="C:mitochondrial inner membrane"/>
    <property type="evidence" value="ECO:0007669"/>
    <property type="project" value="TreeGrafter"/>
</dbReference>
<dbReference type="InParanoid" id="A0A316YWX3"/>
<comment type="similarity">
    <text evidence="1">Belongs to the peptidase S33 family. ABHD4/ABHD5 subfamily.</text>
</comment>
<evidence type="ECO:0000256" key="2">
    <source>
        <dbReference type="SAM" id="MobiDB-lite"/>
    </source>
</evidence>
<dbReference type="Pfam" id="PF00561">
    <property type="entry name" value="Abhydrolase_1"/>
    <property type="match status" value="1"/>
</dbReference>
<dbReference type="FunCoup" id="A0A316YWX3">
    <property type="interactions" value="148"/>
</dbReference>
<dbReference type="RefSeq" id="XP_025380859.1">
    <property type="nucleotide sequence ID" value="XM_025519475.1"/>
</dbReference>
<keyword evidence="5" id="KW-1185">Reference proteome</keyword>
<protein>
    <submittedName>
        <fullName evidence="4">Alpha/beta-hydrolase</fullName>
    </submittedName>
</protein>
<gene>
    <name evidence="4" type="ORF">FA10DRAFT_247958</name>
</gene>
<feature type="region of interest" description="Disordered" evidence="2">
    <location>
        <begin position="311"/>
        <end position="397"/>
    </location>
</feature>
<dbReference type="AlphaFoldDB" id="A0A316YWX3"/>
<dbReference type="EMBL" id="KZ819634">
    <property type="protein sequence ID" value="PWN93661.1"/>
    <property type="molecule type" value="Genomic_DNA"/>
</dbReference>
<feature type="compositionally biased region" description="Basic and acidic residues" evidence="2">
    <location>
        <begin position="357"/>
        <end position="386"/>
    </location>
</feature>
<dbReference type="GO" id="GO:0004623">
    <property type="term" value="F:phospholipase A2 activity"/>
    <property type="evidence" value="ECO:0007669"/>
    <property type="project" value="TreeGrafter"/>
</dbReference>
<proteinExistence type="inferred from homology"/>
<dbReference type="Gene3D" id="3.40.50.1820">
    <property type="entry name" value="alpha/beta hydrolase"/>
    <property type="match status" value="1"/>
</dbReference>
<dbReference type="GO" id="GO:0055088">
    <property type="term" value="P:lipid homeostasis"/>
    <property type="evidence" value="ECO:0007669"/>
    <property type="project" value="TreeGrafter"/>
</dbReference>
<dbReference type="GO" id="GO:0042171">
    <property type="term" value="F:lysophosphatidic acid acyltransferase activity"/>
    <property type="evidence" value="ECO:0007669"/>
    <property type="project" value="TreeGrafter"/>
</dbReference>
<evidence type="ECO:0000313" key="4">
    <source>
        <dbReference type="EMBL" id="PWN93661.1"/>
    </source>
</evidence>
<dbReference type="GeneID" id="37041391"/>
<evidence type="ECO:0000259" key="3">
    <source>
        <dbReference type="Pfam" id="PF00561"/>
    </source>
</evidence>
<feature type="compositionally biased region" description="Basic and acidic residues" evidence="2">
    <location>
        <begin position="316"/>
        <end position="325"/>
    </location>
</feature>
<dbReference type="GO" id="GO:0035965">
    <property type="term" value="P:cardiolipin acyl-chain remodeling"/>
    <property type="evidence" value="ECO:0007669"/>
    <property type="project" value="TreeGrafter"/>
</dbReference>
<feature type="region of interest" description="Disordered" evidence="2">
    <location>
        <begin position="1"/>
        <end position="54"/>
    </location>
</feature>
<keyword evidence="4" id="KW-0378">Hydrolase</keyword>
<dbReference type="Proteomes" id="UP000245768">
    <property type="component" value="Unassembled WGS sequence"/>
</dbReference>
<name>A0A316YWX3_9BASI</name>
<feature type="compositionally biased region" description="Low complexity" evidence="2">
    <location>
        <begin position="17"/>
        <end position="27"/>
    </location>
</feature>
<dbReference type="InterPro" id="IPR029058">
    <property type="entry name" value="AB_hydrolase_fold"/>
</dbReference>
<feature type="domain" description="AB hydrolase-1" evidence="3">
    <location>
        <begin position="197"/>
        <end position="538"/>
    </location>
</feature>
<dbReference type="PANTHER" id="PTHR42886:SF29">
    <property type="entry name" value="PUMMELIG, ISOFORM A"/>
    <property type="match status" value="1"/>
</dbReference>
<dbReference type="SUPFAM" id="SSF53474">
    <property type="entry name" value="alpha/beta-Hydrolases"/>
    <property type="match status" value="1"/>
</dbReference>
<dbReference type="PANTHER" id="PTHR42886">
    <property type="entry name" value="RE40534P-RELATED"/>
    <property type="match status" value="1"/>
</dbReference>
<dbReference type="InterPro" id="IPR000073">
    <property type="entry name" value="AB_hydrolase_1"/>
</dbReference>
<reference evidence="4 5" key="1">
    <citation type="journal article" date="2018" name="Mol. Biol. Evol.">
        <title>Broad Genomic Sampling Reveals a Smut Pathogenic Ancestry of the Fungal Clade Ustilaginomycotina.</title>
        <authorList>
            <person name="Kijpornyongpan T."/>
            <person name="Mondo S.J."/>
            <person name="Barry K."/>
            <person name="Sandor L."/>
            <person name="Lee J."/>
            <person name="Lipzen A."/>
            <person name="Pangilinan J."/>
            <person name="LaButti K."/>
            <person name="Hainaut M."/>
            <person name="Henrissat B."/>
            <person name="Grigoriev I.V."/>
            <person name="Spatafora J.W."/>
            <person name="Aime M.C."/>
        </authorList>
    </citation>
    <scope>NUCLEOTIDE SEQUENCE [LARGE SCALE GENOMIC DNA]</scope>
    <source>
        <strain evidence="4 5">MCA 4198</strain>
    </source>
</reference>
<dbReference type="GO" id="GO:0006654">
    <property type="term" value="P:phosphatidic acid biosynthetic process"/>
    <property type="evidence" value="ECO:0007669"/>
    <property type="project" value="TreeGrafter"/>
</dbReference>
<evidence type="ECO:0000313" key="5">
    <source>
        <dbReference type="Proteomes" id="UP000245768"/>
    </source>
</evidence>
<feature type="region of interest" description="Disordered" evidence="2">
    <location>
        <begin position="110"/>
        <end position="131"/>
    </location>
</feature>
<organism evidence="4 5">
    <name type="scientific">Acaromyces ingoldii</name>
    <dbReference type="NCBI Taxonomy" id="215250"/>
    <lineage>
        <taxon>Eukaryota</taxon>
        <taxon>Fungi</taxon>
        <taxon>Dikarya</taxon>
        <taxon>Basidiomycota</taxon>
        <taxon>Ustilaginomycotina</taxon>
        <taxon>Exobasidiomycetes</taxon>
        <taxon>Exobasidiales</taxon>
        <taxon>Cryptobasidiaceae</taxon>
        <taxon>Acaromyces</taxon>
    </lineage>
</organism>